<dbReference type="AlphaFoldDB" id="A0A7C5I4H5"/>
<accession>A0A7C5I4H5</accession>
<evidence type="ECO:0000259" key="5">
    <source>
        <dbReference type="SMART" id="SM00849"/>
    </source>
</evidence>
<dbReference type="SUPFAM" id="SSF56281">
    <property type="entry name" value="Metallo-hydrolase/oxidoreductase"/>
    <property type="match status" value="1"/>
</dbReference>
<comment type="caution">
    <text evidence="6">The sequence shown here is derived from an EMBL/GenBank/DDBJ whole genome shotgun (WGS) entry which is preliminary data.</text>
</comment>
<keyword evidence="4" id="KW-0862">Zinc</keyword>
<dbReference type="InterPro" id="IPR051453">
    <property type="entry name" value="MBL_Glyoxalase_II"/>
</dbReference>
<evidence type="ECO:0000256" key="4">
    <source>
        <dbReference type="ARBA" id="ARBA00022833"/>
    </source>
</evidence>
<feature type="domain" description="Metallo-beta-lactamase" evidence="5">
    <location>
        <begin position="13"/>
        <end position="189"/>
    </location>
</feature>
<dbReference type="EMBL" id="DRTV01000120">
    <property type="protein sequence ID" value="HHF58104.1"/>
    <property type="molecule type" value="Genomic_DNA"/>
</dbReference>
<dbReference type="CDD" id="cd06262">
    <property type="entry name" value="metallo-hydrolase-like_MBL-fold"/>
    <property type="match status" value="1"/>
</dbReference>
<dbReference type="PANTHER" id="PTHR46233:SF3">
    <property type="entry name" value="HYDROXYACYLGLUTATHIONE HYDROLASE GLOC"/>
    <property type="match status" value="1"/>
</dbReference>
<sequence length="206" mass="23049">MLKWKKFRLGFLETNCYVIYDTEAGNGIIVDPAIPSEDVKKYIEEGVKIQYIINTHGHFDHIGGNLYFKDLTGAKIAIHREDAHMLIDPLSNHSEWAGVRVISPAPDIIFNNEEELNMKGITLKIIHTPGHTMGSICILVNNELILTGDTLFYNSIGRSDLPESAPQKMKESLDKIKKLSPHLWVLPGHAAPAKLAVILEKNPYLA</sequence>
<comment type="cofactor">
    <cofactor evidence="1">
        <name>Zn(2+)</name>
        <dbReference type="ChEBI" id="CHEBI:29105"/>
    </cofactor>
</comment>
<name>A0A7C5I4H5_UNCW3</name>
<dbReference type="PANTHER" id="PTHR46233">
    <property type="entry name" value="HYDROXYACYLGLUTATHIONE HYDROLASE GLOC"/>
    <property type="match status" value="1"/>
</dbReference>
<dbReference type="SMART" id="SM00849">
    <property type="entry name" value="Lactamase_B"/>
    <property type="match status" value="1"/>
</dbReference>
<keyword evidence="3" id="KW-0378">Hydrolase</keyword>
<proteinExistence type="predicted"/>
<evidence type="ECO:0000256" key="3">
    <source>
        <dbReference type="ARBA" id="ARBA00022801"/>
    </source>
</evidence>
<reference evidence="6" key="1">
    <citation type="journal article" date="2020" name="mSystems">
        <title>Genome- and Community-Level Interaction Insights into Carbon Utilization and Element Cycling Functions of Hydrothermarchaeota in Hydrothermal Sediment.</title>
        <authorList>
            <person name="Zhou Z."/>
            <person name="Liu Y."/>
            <person name="Xu W."/>
            <person name="Pan J."/>
            <person name="Luo Z.H."/>
            <person name="Li M."/>
        </authorList>
    </citation>
    <scope>NUCLEOTIDE SEQUENCE [LARGE SCALE GENOMIC DNA]</scope>
    <source>
        <strain evidence="6">HyVt-94</strain>
    </source>
</reference>
<dbReference type="InterPro" id="IPR001279">
    <property type="entry name" value="Metallo-B-lactamas"/>
</dbReference>
<dbReference type="GO" id="GO:0016787">
    <property type="term" value="F:hydrolase activity"/>
    <property type="evidence" value="ECO:0007669"/>
    <property type="project" value="UniProtKB-KW"/>
</dbReference>
<dbReference type="InterPro" id="IPR036866">
    <property type="entry name" value="RibonucZ/Hydroxyglut_hydro"/>
</dbReference>
<evidence type="ECO:0000313" key="6">
    <source>
        <dbReference type="EMBL" id="HHF58104.1"/>
    </source>
</evidence>
<dbReference type="Pfam" id="PF00753">
    <property type="entry name" value="Lactamase_B"/>
    <property type="match status" value="1"/>
</dbReference>
<dbReference type="GO" id="GO:0046872">
    <property type="term" value="F:metal ion binding"/>
    <property type="evidence" value="ECO:0007669"/>
    <property type="project" value="UniProtKB-KW"/>
</dbReference>
<keyword evidence="2" id="KW-0479">Metal-binding</keyword>
<gene>
    <name evidence="6" type="ORF">ENL41_01615</name>
</gene>
<dbReference type="Proteomes" id="UP000886014">
    <property type="component" value="Unassembled WGS sequence"/>
</dbReference>
<protein>
    <submittedName>
        <fullName evidence="6">MBL fold metallo-hydrolase</fullName>
    </submittedName>
</protein>
<evidence type="ECO:0000256" key="2">
    <source>
        <dbReference type="ARBA" id="ARBA00022723"/>
    </source>
</evidence>
<organism evidence="6">
    <name type="scientific">candidate division WOR-3 bacterium</name>
    <dbReference type="NCBI Taxonomy" id="2052148"/>
    <lineage>
        <taxon>Bacteria</taxon>
        <taxon>Bacteria division WOR-3</taxon>
    </lineage>
</organism>
<evidence type="ECO:0000256" key="1">
    <source>
        <dbReference type="ARBA" id="ARBA00001947"/>
    </source>
</evidence>
<dbReference type="Gene3D" id="3.60.15.10">
    <property type="entry name" value="Ribonuclease Z/Hydroxyacylglutathione hydrolase-like"/>
    <property type="match status" value="1"/>
</dbReference>